<protein>
    <submittedName>
        <fullName evidence="5">HSP20 family protein</fullName>
    </submittedName>
</protein>
<dbReference type="EMBL" id="FNOY01000057">
    <property type="protein sequence ID" value="SDY73046.1"/>
    <property type="molecule type" value="Genomic_DNA"/>
</dbReference>
<evidence type="ECO:0000256" key="1">
    <source>
        <dbReference type="ARBA" id="ARBA00023016"/>
    </source>
</evidence>
<dbReference type="CDD" id="cd06464">
    <property type="entry name" value="ACD_sHsps-like"/>
    <property type="match status" value="1"/>
</dbReference>
<dbReference type="Gene3D" id="2.60.40.790">
    <property type="match status" value="1"/>
</dbReference>
<dbReference type="RefSeq" id="WP_090415275.1">
    <property type="nucleotide sequence ID" value="NZ_FNOY01000057.1"/>
</dbReference>
<sequence>MPEESKEDVPVTTSKEPAKYAWPSIHPITEMERVFDRLFHPRWPSLWRRDASVFDNVFETEGQRLPSLDVIDRDNELLVRAELPGIEKKDLNISVTGNLLSIKAESSHEKKEEKGDYFRREITSFSFARSIMLPSTVDASRTTASLKNGVLEIMLPKMEASKRRSIEVQ</sequence>
<organism evidence="5 6">
    <name type="scientific">Nitrosomonas halophila</name>
    <dbReference type="NCBI Taxonomy" id="44576"/>
    <lineage>
        <taxon>Bacteria</taxon>
        <taxon>Pseudomonadati</taxon>
        <taxon>Pseudomonadota</taxon>
        <taxon>Betaproteobacteria</taxon>
        <taxon>Nitrosomonadales</taxon>
        <taxon>Nitrosomonadaceae</taxon>
        <taxon>Nitrosomonas</taxon>
    </lineage>
</organism>
<accession>A0A1H3M8Z7</accession>
<dbReference type="InterPro" id="IPR044587">
    <property type="entry name" value="HSP21-like"/>
</dbReference>
<gene>
    <name evidence="5" type="ORF">SAMN05421881_105723</name>
</gene>
<evidence type="ECO:0000313" key="6">
    <source>
        <dbReference type="Proteomes" id="UP000198640"/>
    </source>
</evidence>
<feature type="domain" description="SHSP" evidence="4">
    <location>
        <begin position="59"/>
        <end position="169"/>
    </location>
</feature>
<dbReference type="SUPFAM" id="SSF49764">
    <property type="entry name" value="HSP20-like chaperones"/>
    <property type="match status" value="1"/>
</dbReference>
<evidence type="ECO:0000259" key="4">
    <source>
        <dbReference type="PROSITE" id="PS01031"/>
    </source>
</evidence>
<keyword evidence="6" id="KW-1185">Reference proteome</keyword>
<dbReference type="STRING" id="44576.SAMN05421881_105723"/>
<dbReference type="AlphaFoldDB" id="A0A1H3M8Z7"/>
<dbReference type="Pfam" id="PF00011">
    <property type="entry name" value="HSP20"/>
    <property type="match status" value="1"/>
</dbReference>
<dbReference type="PROSITE" id="PS01031">
    <property type="entry name" value="SHSP"/>
    <property type="match status" value="1"/>
</dbReference>
<evidence type="ECO:0000256" key="3">
    <source>
        <dbReference type="RuleBase" id="RU003616"/>
    </source>
</evidence>
<proteinExistence type="inferred from homology"/>
<dbReference type="PANTHER" id="PTHR46733:SF4">
    <property type="entry name" value="HEAT SHOCK PROTEIN 21, CHLOROPLASTIC"/>
    <property type="match status" value="1"/>
</dbReference>
<name>A0A1H3M8Z7_9PROT</name>
<dbReference type="OrthoDB" id="9808910at2"/>
<reference evidence="5 6" key="1">
    <citation type="submission" date="2016-10" db="EMBL/GenBank/DDBJ databases">
        <authorList>
            <person name="de Groot N.N."/>
        </authorList>
    </citation>
    <scope>NUCLEOTIDE SEQUENCE [LARGE SCALE GENOMIC DNA]</scope>
    <source>
        <strain evidence="5 6">Nm1</strain>
    </source>
</reference>
<evidence type="ECO:0000313" key="5">
    <source>
        <dbReference type="EMBL" id="SDY73046.1"/>
    </source>
</evidence>
<dbReference type="InterPro" id="IPR002068">
    <property type="entry name" value="A-crystallin/Hsp20_dom"/>
</dbReference>
<dbReference type="InterPro" id="IPR008978">
    <property type="entry name" value="HSP20-like_chaperone"/>
</dbReference>
<comment type="similarity">
    <text evidence="2 3">Belongs to the small heat shock protein (HSP20) family.</text>
</comment>
<evidence type="ECO:0000256" key="2">
    <source>
        <dbReference type="PROSITE-ProRule" id="PRU00285"/>
    </source>
</evidence>
<dbReference type="Proteomes" id="UP000198640">
    <property type="component" value="Unassembled WGS sequence"/>
</dbReference>
<keyword evidence="1" id="KW-0346">Stress response</keyword>
<dbReference type="PANTHER" id="PTHR46733">
    <property type="entry name" value="26.5 KDA HEAT SHOCK PROTEIN, MITOCHONDRIAL"/>
    <property type="match status" value="1"/>
</dbReference>
<dbReference type="GO" id="GO:0009408">
    <property type="term" value="P:response to heat"/>
    <property type="evidence" value="ECO:0007669"/>
    <property type="project" value="InterPro"/>
</dbReference>